<evidence type="ECO:0000313" key="11">
    <source>
        <dbReference type="Proteomes" id="UP000736335"/>
    </source>
</evidence>
<dbReference type="Gene3D" id="3.30.420.10">
    <property type="entry name" value="Ribonuclease H-like superfamily/Ribonuclease H"/>
    <property type="match status" value="1"/>
</dbReference>
<dbReference type="AlphaFoldDB" id="A0A9P6H3L8"/>
<comment type="caution">
    <text evidence="10">The sequence shown here is derived from an EMBL/GenBank/DDBJ whole genome shotgun (WGS) entry which is preliminary data.</text>
</comment>
<dbReference type="OrthoDB" id="2751246at2759"/>
<dbReference type="EC" id="3.1.26.4" evidence="3"/>
<feature type="compositionally biased region" description="Polar residues" evidence="8">
    <location>
        <begin position="177"/>
        <end position="188"/>
    </location>
</feature>
<evidence type="ECO:0000256" key="8">
    <source>
        <dbReference type="SAM" id="MobiDB-lite"/>
    </source>
</evidence>
<dbReference type="SUPFAM" id="SSF53098">
    <property type="entry name" value="Ribonuclease H-like"/>
    <property type="match status" value="1"/>
</dbReference>
<dbReference type="GO" id="GO:0046872">
    <property type="term" value="F:metal ion binding"/>
    <property type="evidence" value="ECO:0007669"/>
    <property type="project" value="UniProtKB-KW"/>
</dbReference>
<comment type="catalytic activity">
    <reaction evidence="1">
        <text>Endonucleolytic cleavage to 5'-phosphomonoester.</text>
        <dbReference type="EC" id="3.1.26.4"/>
    </reaction>
</comment>
<name>A0A9P6H3L8_9AGAM</name>
<dbReference type="InterPro" id="IPR050092">
    <property type="entry name" value="RNase_H"/>
</dbReference>
<comment type="similarity">
    <text evidence="2">Belongs to the RNase H family.</text>
</comment>
<dbReference type="PANTHER" id="PTHR10642">
    <property type="entry name" value="RIBONUCLEASE H1"/>
    <property type="match status" value="1"/>
</dbReference>
<reference evidence="10" key="1">
    <citation type="journal article" date="2020" name="Nat. Commun.">
        <title>Large-scale genome sequencing of mycorrhizal fungi provides insights into the early evolution of symbiotic traits.</title>
        <authorList>
            <person name="Miyauchi S."/>
            <person name="Kiss E."/>
            <person name="Kuo A."/>
            <person name="Drula E."/>
            <person name="Kohler A."/>
            <person name="Sanchez-Garcia M."/>
            <person name="Morin E."/>
            <person name="Andreopoulos B."/>
            <person name="Barry K.W."/>
            <person name="Bonito G."/>
            <person name="Buee M."/>
            <person name="Carver A."/>
            <person name="Chen C."/>
            <person name="Cichocki N."/>
            <person name="Clum A."/>
            <person name="Culley D."/>
            <person name="Crous P.W."/>
            <person name="Fauchery L."/>
            <person name="Girlanda M."/>
            <person name="Hayes R.D."/>
            <person name="Keri Z."/>
            <person name="LaButti K."/>
            <person name="Lipzen A."/>
            <person name="Lombard V."/>
            <person name="Magnuson J."/>
            <person name="Maillard F."/>
            <person name="Murat C."/>
            <person name="Nolan M."/>
            <person name="Ohm R.A."/>
            <person name="Pangilinan J."/>
            <person name="Pereira M.F."/>
            <person name="Perotto S."/>
            <person name="Peter M."/>
            <person name="Pfister S."/>
            <person name="Riley R."/>
            <person name="Sitrit Y."/>
            <person name="Stielow J.B."/>
            <person name="Szollosi G."/>
            <person name="Zifcakova L."/>
            <person name="Stursova M."/>
            <person name="Spatafora J.W."/>
            <person name="Tedersoo L."/>
            <person name="Vaario L.M."/>
            <person name="Yamada A."/>
            <person name="Yan M."/>
            <person name="Wang P."/>
            <person name="Xu J."/>
            <person name="Bruns T."/>
            <person name="Baldrian P."/>
            <person name="Vilgalys R."/>
            <person name="Dunand C."/>
            <person name="Henrissat B."/>
            <person name="Grigoriev I.V."/>
            <person name="Hibbett D."/>
            <person name="Nagy L.G."/>
            <person name="Martin F.M."/>
        </authorList>
    </citation>
    <scope>NUCLEOTIDE SEQUENCE</scope>
    <source>
        <strain evidence="10">UH-Tt-Lm1</strain>
    </source>
</reference>
<keyword evidence="7" id="KW-0378">Hydrolase</keyword>
<evidence type="ECO:0000313" key="10">
    <source>
        <dbReference type="EMBL" id="KAF9778452.1"/>
    </source>
</evidence>
<feature type="compositionally biased region" description="Basic and acidic residues" evidence="8">
    <location>
        <begin position="191"/>
        <end position="201"/>
    </location>
</feature>
<keyword evidence="5" id="KW-0479">Metal-binding</keyword>
<gene>
    <name evidence="10" type="ORF">BJ322DRAFT_989606</name>
</gene>
<feature type="non-terminal residue" evidence="10">
    <location>
        <position position="314"/>
    </location>
</feature>
<keyword evidence="6" id="KW-0255">Endonuclease</keyword>
<organism evidence="10 11">
    <name type="scientific">Thelephora terrestris</name>
    <dbReference type="NCBI Taxonomy" id="56493"/>
    <lineage>
        <taxon>Eukaryota</taxon>
        <taxon>Fungi</taxon>
        <taxon>Dikarya</taxon>
        <taxon>Basidiomycota</taxon>
        <taxon>Agaricomycotina</taxon>
        <taxon>Agaricomycetes</taxon>
        <taxon>Thelephorales</taxon>
        <taxon>Thelephoraceae</taxon>
        <taxon>Thelephora</taxon>
    </lineage>
</organism>
<dbReference type="InterPro" id="IPR002156">
    <property type="entry name" value="RNaseH_domain"/>
</dbReference>
<reference evidence="10" key="2">
    <citation type="submission" date="2020-11" db="EMBL/GenBank/DDBJ databases">
        <authorList>
            <consortium name="DOE Joint Genome Institute"/>
            <person name="Kuo A."/>
            <person name="Miyauchi S."/>
            <person name="Kiss E."/>
            <person name="Drula E."/>
            <person name="Kohler A."/>
            <person name="Sanchez-Garcia M."/>
            <person name="Andreopoulos B."/>
            <person name="Barry K.W."/>
            <person name="Bonito G."/>
            <person name="Buee M."/>
            <person name="Carver A."/>
            <person name="Chen C."/>
            <person name="Cichocki N."/>
            <person name="Clum A."/>
            <person name="Culley D."/>
            <person name="Crous P.W."/>
            <person name="Fauchery L."/>
            <person name="Girlanda M."/>
            <person name="Hayes R."/>
            <person name="Keri Z."/>
            <person name="Labutti K."/>
            <person name="Lipzen A."/>
            <person name="Lombard V."/>
            <person name="Magnuson J."/>
            <person name="Maillard F."/>
            <person name="Morin E."/>
            <person name="Murat C."/>
            <person name="Nolan M."/>
            <person name="Ohm R."/>
            <person name="Pangilinan J."/>
            <person name="Pereira M."/>
            <person name="Perotto S."/>
            <person name="Peter M."/>
            <person name="Riley R."/>
            <person name="Sitrit Y."/>
            <person name="Stielow B."/>
            <person name="Szollosi G."/>
            <person name="Zifcakova L."/>
            <person name="Stursova M."/>
            <person name="Spatafora J.W."/>
            <person name="Tedersoo L."/>
            <person name="Vaario L.-M."/>
            <person name="Yamada A."/>
            <person name="Yan M."/>
            <person name="Wang P."/>
            <person name="Xu J."/>
            <person name="Bruns T."/>
            <person name="Baldrian P."/>
            <person name="Vilgalys R."/>
            <person name="Henrissat B."/>
            <person name="Grigoriev I.V."/>
            <person name="Hibbett D."/>
            <person name="Nagy L.G."/>
            <person name="Martin F.M."/>
        </authorList>
    </citation>
    <scope>NUCLEOTIDE SEQUENCE</scope>
    <source>
        <strain evidence="10">UH-Tt-Lm1</strain>
    </source>
</reference>
<dbReference type="GO" id="GO:0043137">
    <property type="term" value="P:DNA replication, removal of RNA primer"/>
    <property type="evidence" value="ECO:0007669"/>
    <property type="project" value="TreeGrafter"/>
</dbReference>
<feature type="non-terminal residue" evidence="10">
    <location>
        <position position="1"/>
    </location>
</feature>
<evidence type="ECO:0000256" key="1">
    <source>
        <dbReference type="ARBA" id="ARBA00000077"/>
    </source>
</evidence>
<evidence type="ECO:0000256" key="2">
    <source>
        <dbReference type="ARBA" id="ARBA00005300"/>
    </source>
</evidence>
<dbReference type="EMBL" id="WIUZ02000023">
    <property type="protein sequence ID" value="KAF9778452.1"/>
    <property type="molecule type" value="Genomic_DNA"/>
</dbReference>
<accession>A0A9P6H3L8</accession>
<feature type="region of interest" description="Disordered" evidence="8">
    <location>
        <begin position="177"/>
        <end position="201"/>
    </location>
</feature>
<evidence type="ECO:0000256" key="5">
    <source>
        <dbReference type="ARBA" id="ARBA00022723"/>
    </source>
</evidence>
<evidence type="ECO:0000259" key="9">
    <source>
        <dbReference type="PROSITE" id="PS50879"/>
    </source>
</evidence>
<dbReference type="PROSITE" id="PS50879">
    <property type="entry name" value="RNASE_H_1"/>
    <property type="match status" value="1"/>
</dbReference>
<protein>
    <recommendedName>
        <fullName evidence="3">ribonuclease H</fullName>
        <ecNumber evidence="3">3.1.26.4</ecNumber>
    </recommendedName>
</protein>
<dbReference type="GO" id="GO:0003676">
    <property type="term" value="F:nucleic acid binding"/>
    <property type="evidence" value="ECO:0007669"/>
    <property type="project" value="InterPro"/>
</dbReference>
<dbReference type="GO" id="GO:0004523">
    <property type="term" value="F:RNA-DNA hybrid ribonuclease activity"/>
    <property type="evidence" value="ECO:0007669"/>
    <property type="project" value="UniProtKB-EC"/>
</dbReference>
<evidence type="ECO:0000256" key="3">
    <source>
        <dbReference type="ARBA" id="ARBA00012180"/>
    </source>
</evidence>
<sequence length="314" mass="35779">WLKAYLNLDDRRPTWAFFADALICRDAAPSQKIDADPEARVMPIIQTWETRSRNSTLPEDLKMMLKTAKEFNVKLNAANPSKRVRETLPLWYHVKSDQSAKKLYKTRPAKCLRKKHHVKLVEDATNLLGSVSENHQPIAGCTCETCKKLRMGEKCPHPHECITTLASLIYKIEPKWNPNTETVTQPPNATGEDRRTEDEEERIFDKNNKTTELKDTIKIFGTNENKTNEPRTPPPQHTNAQETTTTVYTDGACNNNGEETTAAGSGMWYGHNDPRNHSVRLNHKNQSNQTGELTAILLAVKRQPRNQDLRIITD</sequence>
<feature type="domain" description="RNase H type-1" evidence="9">
    <location>
        <begin position="241"/>
        <end position="314"/>
    </location>
</feature>
<keyword evidence="4" id="KW-0540">Nuclease</keyword>
<dbReference type="PANTHER" id="PTHR10642:SF26">
    <property type="entry name" value="RIBONUCLEASE H1"/>
    <property type="match status" value="1"/>
</dbReference>
<evidence type="ECO:0000256" key="7">
    <source>
        <dbReference type="ARBA" id="ARBA00022801"/>
    </source>
</evidence>
<keyword evidence="11" id="KW-1185">Reference proteome</keyword>
<evidence type="ECO:0000256" key="4">
    <source>
        <dbReference type="ARBA" id="ARBA00022722"/>
    </source>
</evidence>
<dbReference type="Proteomes" id="UP000736335">
    <property type="component" value="Unassembled WGS sequence"/>
</dbReference>
<proteinExistence type="inferred from homology"/>
<evidence type="ECO:0000256" key="6">
    <source>
        <dbReference type="ARBA" id="ARBA00022759"/>
    </source>
</evidence>
<dbReference type="InterPro" id="IPR036397">
    <property type="entry name" value="RNaseH_sf"/>
</dbReference>
<dbReference type="InterPro" id="IPR012337">
    <property type="entry name" value="RNaseH-like_sf"/>
</dbReference>
<dbReference type="Pfam" id="PF00075">
    <property type="entry name" value="RNase_H"/>
    <property type="match status" value="1"/>
</dbReference>